<dbReference type="EMBL" id="JAWJAX010000019">
    <property type="protein sequence ID" value="MDV2912228.1"/>
    <property type="molecule type" value="Genomic_DNA"/>
</dbReference>
<reference evidence="1" key="2">
    <citation type="submission" date="2023-10" db="EMBL/GenBank/DDBJ databases">
        <authorList>
            <person name="Khurajog B."/>
        </authorList>
    </citation>
    <scope>NUCLEOTIDE SEQUENCE</scope>
    <source>
        <strain evidence="1">BF14</strain>
    </source>
</reference>
<evidence type="ECO:0008006" key="3">
    <source>
        <dbReference type="Google" id="ProtNLM"/>
    </source>
</evidence>
<reference evidence="1" key="1">
    <citation type="journal article" date="2023" name="PeerJ">
        <title>Selection and evaluation of lactic acid bacteria from chicken feces in Thailand as potential probiotics.</title>
        <authorList>
            <person name="Khurajog B."/>
            <person name="Disastra Y."/>
            <person name="Lawwyne L.D."/>
            <person name="Sirichokchatchawan W."/>
            <person name="Niyomtham W."/>
            <person name="Yindee J."/>
            <person name="Hampson D.J."/>
            <person name="Prapasarakul N."/>
        </authorList>
    </citation>
    <scope>NUCLEOTIDE SEQUENCE</scope>
    <source>
        <strain evidence="1">BF14</strain>
    </source>
</reference>
<accession>A0AAW8YR96</accession>
<dbReference type="RefSeq" id="WP_317052551.1">
    <property type="nucleotide sequence ID" value="NZ_CP140878.1"/>
</dbReference>
<evidence type="ECO:0000313" key="1">
    <source>
        <dbReference type="EMBL" id="MDV2912228.1"/>
    </source>
</evidence>
<dbReference type="AlphaFoldDB" id="A0AAW8YR96"/>
<organism evidence="1 2">
    <name type="scientific">Pediococcus acidilactici</name>
    <dbReference type="NCBI Taxonomy" id="1254"/>
    <lineage>
        <taxon>Bacteria</taxon>
        <taxon>Bacillati</taxon>
        <taxon>Bacillota</taxon>
        <taxon>Bacilli</taxon>
        <taxon>Lactobacillales</taxon>
        <taxon>Lactobacillaceae</taxon>
        <taxon>Pediococcus</taxon>
        <taxon>Pediococcus acidilactici group</taxon>
    </lineage>
</organism>
<protein>
    <recommendedName>
        <fullName evidence="3">Phage protein</fullName>
    </recommendedName>
</protein>
<gene>
    <name evidence="1" type="ORF">R0H03_10335</name>
</gene>
<sequence length="97" mass="10890">MKSEEALAIARKKSSKTAEQFIKIINQDIEEASNTGVTRIREHEIQGSMLIGLLDYLIGNGFFVDYEEDGDMNTGVVSYPTYALTIDWSGRVEEVEI</sequence>
<evidence type="ECO:0000313" key="2">
    <source>
        <dbReference type="Proteomes" id="UP001280415"/>
    </source>
</evidence>
<proteinExistence type="predicted"/>
<name>A0AAW8YR96_PEDAC</name>
<comment type="caution">
    <text evidence="1">The sequence shown here is derived from an EMBL/GenBank/DDBJ whole genome shotgun (WGS) entry which is preliminary data.</text>
</comment>
<dbReference type="Proteomes" id="UP001280415">
    <property type="component" value="Unassembled WGS sequence"/>
</dbReference>